<accession>A0A5B6VD62</accession>
<dbReference type="GO" id="GO:0008483">
    <property type="term" value="F:transaminase activity"/>
    <property type="evidence" value="ECO:0007669"/>
    <property type="project" value="UniProtKB-KW"/>
</dbReference>
<dbReference type="PANTHER" id="PTHR48200">
    <property type="entry name" value="PROTEIN, PUTATIVE-RELATED"/>
    <property type="match status" value="1"/>
</dbReference>
<keyword evidence="1" id="KW-0032">Aminotransferase</keyword>
<protein>
    <submittedName>
        <fullName evidence="1">Alanine aminotransferase 2-like</fullName>
    </submittedName>
</protein>
<dbReference type="EMBL" id="SMMG02000007">
    <property type="protein sequence ID" value="KAA3467063.1"/>
    <property type="molecule type" value="Genomic_DNA"/>
</dbReference>
<dbReference type="OrthoDB" id="984336at2759"/>
<organism evidence="1 2">
    <name type="scientific">Gossypium australe</name>
    <dbReference type="NCBI Taxonomy" id="47621"/>
    <lineage>
        <taxon>Eukaryota</taxon>
        <taxon>Viridiplantae</taxon>
        <taxon>Streptophyta</taxon>
        <taxon>Embryophyta</taxon>
        <taxon>Tracheophyta</taxon>
        <taxon>Spermatophyta</taxon>
        <taxon>Magnoliopsida</taxon>
        <taxon>eudicotyledons</taxon>
        <taxon>Gunneridae</taxon>
        <taxon>Pentapetalae</taxon>
        <taxon>rosids</taxon>
        <taxon>malvids</taxon>
        <taxon>Malvales</taxon>
        <taxon>Malvaceae</taxon>
        <taxon>Malvoideae</taxon>
        <taxon>Gossypium</taxon>
    </lineage>
</organism>
<keyword evidence="1" id="KW-0808">Transferase</keyword>
<dbReference type="Proteomes" id="UP000325315">
    <property type="component" value="Unassembled WGS sequence"/>
</dbReference>
<keyword evidence="2" id="KW-1185">Reference proteome</keyword>
<reference evidence="2" key="1">
    <citation type="journal article" date="2019" name="Plant Biotechnol. J.">
        <title>Genome sequencing of the Australian wild diploid species Gossypium australe highlights disease resistance and delayed gland morphogenesis.</title>
        <authorList>
            <person name="Cai Y."/>
            <person name="Cai X."/>
            <person name="Wang Q."/>
            <person name="Wang P."/>
            <person name="Zhang Y."/>
            <person name="Cai C."/>
            <person name="Xu Y."/>
            <person name="Wang K."/>
            <person name="Zhou Z."/>
            <person name="Wang C."/>
            <person name="Geng S."/>
            <person name="Li B."/>
            <person name="Dong Q."/>
            <person name="Hou Y."/>
            <person name="Wang H."/>
            <person name="Ai P."/>
            <person name="Liu Z."/>
            <person name="Yi F."/>
            <person name="Sun M."/>
            <person name="An G."/>
            <person name="Cheng J."/>
            <person name="Zhang Y."/>
            <person name="Shi Q."/>
            <person name="Xie Y."/>
            <person name="Shi X."/>
            <person name="Chang Y."/>
            <person name="Huang F."/>
            <person name="Chen Y."/>
            <person name="Hong S."/>
            <person name="Mi L."/>
            <person name="Sun Q."/>
            <person name="Zhang L."/>
            <person name="Zhou B."/>
            <person name="Peng R."/>
            <person name="Zhang X."/>
            <person name="Liu F."/>
        </authorList>
    </citation>
    <scope>NUCLEOTIDE SEQUENCE [LARGE SCALE GENOMIC DNA]</scope>
    <source>
        <strain evidence="2">cv. PA1801</strain>
    </source>
</reference>
<proteinExistence type="predicted"/>
<dbReference type="PANTHER" id="PTHR48200:SF1">
    <property type="entry name" value="AMINOTRANSFERASE-LIKE PLANT MOBILE DOMAIN-CONTAINING PROTEIN"/>
    <property type="match status" value="1"/>
</dbReference>
<name>A0A5B6VD62_9ROSI</name>
<comment type="caution">
    <text evidence="1">The sequence shown here is derived from an EMBL/GenBank/DDBJ whole genome shotgun (WGS) entry which is preliminary data.</text>
</comment>
<gene>
    <name evidence="1" type="ORF">EPI10_002110</name>
</gene>
<dbReference type="AlphaFoldDB" id="A0A5B6VD62"/>
<sequence>MHPLEKFAGFDLGKFGYEEKSQRLRLELVIFPKVLGHIYDVVLDLFDRLDKRVTSVSAILAEIFRSLSECRITEKVSYRLFSENYSTLKEFVATLRRDDISKEKLMAILQSLQDKKFKWRVYWMIPNEILYRCGDFN</sequence>
<evidence type="ECO:0000313" key="2">
    <source>
        <dbReference type="Proteomes" id="UP000325315"/>
    </source>
</evidence>
<evidence type="ECO:0000313" key="1">
    <source>
        <dbReference type="EMBL" id="KAA3467063.1"/>
    </source>
</evidence>